<name>A0A645GYF5_9ZZZZ</name>
<protein>
    <submittedName>
        <fullName evidence="1">Uncharacterized protein</fullName>
    </submittedName>
</protein>
<reference evidence="1" key="1">
    <citation type="submission" date="2019-08" db="EMBL/GenBank/DDBJ databases">
        <authorList>
            <person name="Kucharzyk K."/>
            <person name="Murdoch R.W."/>
            <person name="Higgins S."/>
            <person name="Loffler F."/>
        </authorList>
    </citation>
    <scope>NUCLEOTIDE SEQUENCE</scope>
</reference>
<organism evidence="1">
    <name type="scientific">bioreactor metagenome</name>
    <dbReference type="NCBI Taxonomy" id="1076179"/>
    <lineage>
        <taxon>unclassified sequences</taxon>
        <taxon>metagenomes</taxon>
        <taxon>ecological metagenomes</taxon>
    </lineage>
</organism>
<sequence>MNVVFYLFHHRTVLLLIEQAVQVLGQSTCLFFLHSIVLQNAAHFLQGLEALLIALPSVLKCYMHQQKNLLSVMVETDNLVEQHHIHVLEGLTGLVGELE</sequence>
<dbReference type="AlphaFoldDB" id="A0A645GYF5"/>
<evidence type="ECO:0000313" key="1">
    <source>
        <dbReference type="EMBL" id="MPN31286.1"/>
    </source>
</evidence>
<dbReference type="EMBL" id="VSSQ01082763">
    <property type="protein sequence ID" value="MPN31286.1"/>
    <property type="molecule type" value="Genomic_DNA"/>
</dbReference>
<accession>A0A645GYF5</accession>
<comment type="caution">
    <text evidence="1">The sequence shown here is derived from an EMBL/GenBank/DDBJ whole genome shotgun (WGS) entry which is preliminary data.</text>
</comment>
<gene>
    <name evidence="1" type="ORF">SDC9_178760</name>
</gene>
<proteinExistence type="predicted"/>